<gene>
    <name evidence="1" type="ORF">Vadar_005306</name>
</gene>
<protein>
    <submittedName>
        <fullName evidence="1">Uncharacterized protein</fullName>
    </submittedName>
</protein>
<dbReference type="Proteomes" id="UP000828048">
    <property type="component" value="Chromosome 11"/>
</dbReference>
<reference evidence="1 2" key="1">
    <citation type="journal article" date="2021" name="Hortic Res">
        <title>High-quality reference genome and annotation aids understanding of berry development for evergreen blueberry (Vaccinium darrowii).</title>
        <authorList>
            <person name="Yu J."/>
            <person name="Hulse-Kemp A.M."/>
            <person name="Babiker E."/>
            <person name="Staton M."/>
        </authorList>
    </citation>
    <scope>NUCLEOTIDE SEQUENCE [LARGE SCALE GENOMIC DNA]</scope>
    <source>
        <strain evidence="2">cv. NJ 8807/NJ 8810</strain>
        <tissue evidence="1">Young leaf</tissue>
    </source>
</reference>
<comment type="caution">
    <text evidence="1">The sequence shown here is derived from an EMBL/GenBank/DDBJ whole genome shotgun (WGS) entry which is preliminary data.</text>
</comment>
<dbReference type="EMBL" id="CM037161">
    <property type="protein sequence ID" value="KAH7853670.1"/>
    <property type="molecule type" value="Genomic_DNA"/>
</dbReference>
<evidence type="ECO:0000313" key="1">
    <source>
        <dbReference type="EMBL" id="KAH7853670.1"/>
    </source>
</evidence>
<evidence type="ECO:0000313" key="2">
    <source>
        <dbReference type="Proteomes" id="UP000828048"/>
    </source>
</evidence>
<organism evidence="1 2">
    <name type="scientific">Vaccinium darrowii</name>
    <dbReference type="NCBI Taxonomy" id="229202"/>
    <lineage>
        <taxon>Eukaryota</taxon>
        <taxon>Viridiplantae</taxon>
        <taxon>Streptophyta</taxon>
        <taxon>Embryophyta</taxon>
        <taxon>Tracheophyta</taxon>
        <taxon>Spermatophyta</taxon>
        <taxon>Magnoliopsida</taxon>
        <taxon>eudicotyledons</taxon>
        <taxon>Gunneridae</taxon>
        <taxon>Pentapetalae</taxon>
        <taxon>asterids</taxon>
        <taxon>Ericales</taxon>
        <taxon>Ericaceae</taxon>
        <taxon>Vaccinioideae</taxon>
        <taxon>Vaccinieae</taxon>
        <taxon>Vaccinium</taxon>
    </lineage>
</organism>
<name>A0ACB7YJJ6_9ERIC</name>
<sequence length="211" mass="23936">MANGLSVDVSSRIPTRVGQKRVDIDSNEFKKVDLRKRTNIRSLSKELNVPKSTLHVRIKEGKIRQHSNAIKPDLPEANKRANLEFLEAANRDGLDIRLSCQPPNSHDMNVLDLGFFRAIQSLQYQEAPRTIDELVNAVQKSFDEFPSDSLNHVFLTLQSCMVEVMKVYGGNNYKVPHMGKYQLIRRGVLPSQLECGSEIVENALNHLQQQT</sequence>
<accession>A0ACB7YJJ6</accession>
<keyword evidence="2" id="KW-1185">Reference proteome</keyword>
<proteinExistence type="predicted"/>